<dbReference type="GO" id="GO:0006508">
    <property type="term" value="P:proteolysis"/>
    <property type="evidence" value="ECO:0007669"/>
    <property type="project" value="UniProtKB-KW"/>
</dbReference>
<dbReference type="SUPFAM" id="SSF55383">
    <property type="entry name" value="Copper amine oxidase, domain N"/>
    <property type="match status" value="1"/>
</dbReference>
<dbReference type="InterPro" id="IPR001940">
    <property type="entry name" value="Peptidase_S1C"/>
</dbReference>
<name>A0A2A6DYJ9_9BACL</name>
<dbReference type="Pfam" id="PF13180">
    <property type="entry name" value="PDZ_2"/>
    <property type="match status" value="1"/>
</dbReference>
<dbReference type="EMBL" id="MOXJ01000026">
    <property type="protein sequence ID" value="PDO09834.1"/>
    <property type="molecule type" value="Genomic_DNA"/>
</dbReference>
<dbReference type="SMART" id="SM00228">
    <property type="entry name" value="PDZ"/>
    <property type="match status" value="1"/>
</dbReference>
<dbReference type="InterPro" id="IPR036034">
    <property type="entry name" value="PDZ_sf"/>
</dbReference>
<dbReference type="GO" id="GO:0004252">
    <property type="term" value="F:serine-type endopeptidase activity"/>
    <property type="evidence" value="ECO:0007669"/>
    <property type="project" value="InterPro"/>
</dbReference>
<dbReference type="Gene3D" id="3.30.457.10">
    <property type="entry name" value="Copper amine oxidase-like, N-terminal domain"/>
    <property type="match status" value="1"/>
</dbReference>
<evidence type="ECO:0000256" key="5">
    <source>
        <dbReference type="SAM" id="MobiDB-lite"/>
    </source>
</evidence>
<accession>A0A2A6DYJ9</accession>
<feature type="region of interest" description="Disordered" evidence="5">
    <location>
        <begin position="353"/>
        <end position="378"/>
    </location>
</feature>
<evidence type="ECO:0000313" key="9">
    <source>
        <dbReference type="Proteomes" id="UP000243688"/>
    </source>
</evidence>
<comment type="similarity">
    <text evidence="1">Belongs to the peptidase S1C family.</text>
</comment>
<dbReference type="PRINTS" id="PR00834">
    <property type="entry name" value="PROTEASES2C"/>
</dbReference>
<dbReference type="SUPFAM" id="SSF50156">
    <property type="entry name" value="PDZ domain-like"/>
    <property type="match status" value="1"/>
</dbReference>
<dbReference type="Gene3D" id="2.30.42.10">
    <property type="match status" value="1"/>
</dbReference>
<dbReference type="PANTHER" id="PTHR22939">
    <property type="entry name" value="SERINE PROTEASE FAMILY S1C HTRA-RELATED"/>
    <property type="match status" value="1"/>
</dbReference>
<reference evidence="8 9" key="1">
    <citation type="submission" date="2016-12" db="EMBL/GenBank/DDBJ databases">
        <title>Candidatus Reconcilibacillus cellulovorans genome.</title>
        <authorList>
            <person name="Kolinko S."/>
            <person name="Wu Y.-W."/>
            <person name="Tachea F."/>
            <person name="Denzel E."/>
            <person name="Hiras J."/>
            <person name="Baecker N."/>
            <person name="Chan L.J."/>
            <person name="Eichorst S.A."/>
            <person name="Frey D."/>
            <person name="Adams P.D."/>
            <person name="Pray T."/>
            <person name="Tanjore D."/>
            <person name="Petzold C.J."/>
            <person name="Gladden J.M."/>
            <person name="Simmons B.A."/>
            <person name="Singer S.W."/>
        </authorList>
    </citation>
    <scope>NUCLEOTIDE SEQUENCE [LARGE SCALE GENOMIC DNA]</scope>
    <source>
        <strain evidence="8">JTherm</strain>
    </source>
</reference>
<organism evidence="8 9">
    <name type="scientific">Candidatus Reconcilbacillus cellulovorans</name>
    <dbReference type="NCBI Taxonomy" id="1906605"/>
    <lineage>
        <taxon>Bacteria</taxon>
        <taxon>Bacillati</taxon>
        <taxon>Bacillota</taxon>
        <taxon>Bacilli</taxon>
        <taxon>Bacillales</taxon>
        <taxon>Paenibacillaceae</taxon>
        <taxon>Candidatus Reconcilbacillus</taxon>
    </lineage>
</organism>
<evidence type="ECO:0000256" key="3">
    <source>
        <dbReference type="ARBA" id="ARBA00022801"/>
    </source>
</evidence>
<feature type="domain" description="PDZ" evidence="7">
    <location>
        <begin position="264"/>
        <end position="343"/>
    </location>
</feature>
<comment type="caution">
    <text evidence="8">The sequence shown here is derived from an EMBL/GenBank/DDBJ whole genome shotgun (WGS) entry which is preliminary data.</text>
</comment>
<gene>
    <name evidence="8" type="ORF">BLM47_10465</name>
</gene>
<dbReference type="PANTHER" id="PTHR22939:SF129">
    <property type="entry name" value="SERINE PROTEASE HTRA2, MITOCHONDRIAL"/>
    <property type="match status" value="1"/>
</dbReference>
<dbReference type="SUPFAM" id="SSF50494">
    <property type="entry name" value="Trypsin-like serine proteases"/>
    <property type="match status" value="1"/>
</dbReference>
<dbReference type="InterPro" id="IPR036582">
    <property type="entry name" value="Mao_N_sf"/>
</dbReference>
<keyword evidence="2" id="KW-0645">Protease</keyword>
<keyword evidence="3" id="KW-0378">Hydrolase</keyword>
<dbReference type="Gene3D" id="2.40.10.10">
    <property type="entry name" value="Trypsin-like serine proteases"/>
    <property type="match status" value="2"/>
</dbReference>
<proteinExistence type="inferred from homology"/>
<sequence>MSNLRFRKRKRDALLRMISCLAVALAAFSATGPAWSSNVSAAEPNAAVTEALFSGRIAQTVERISPSVVAIIGRQAPSDEGEREVDRFQLAHGTGLIVRTDGWIVTNAHVVKDLEGLTVVTSDGRQFPGRAVFADEESDLALVRINALRLPAASLASEVRVQPGDPVVAIGTPVSFSLRNSVTVGVVSGVDRSVNGKYRLLQTDAAINPGNSGGPLVDAEGRVIGINSLKFVDYGVDNVGFAIPADTVRVVLDHFEKYGRVRRAYLGFETEESWAAVIGLPTDDPLEVVLVDGSSKAAAAGVREGDKLLAVDGRPVHTLLELNELLKRYLPGDRVRLTMESDGRTVVREIELAEEPEAPPTRKTGTPEVPASADGSRNGAETRVDLWLRLGDGQAMANGRVVDVQPPRLVNGSAVAPLEPVAAAFGARLVAEKDGGVVLTDGKRSIRMYAGQKTVVVDGKSEEWPTAPEVAGGIWWAPVRAVAAAFGAAVKFYPQTGEIVVARLPEGNPFGGARLHEDADKKRIGDSYQNWSMKYPSSLMKVYQSSNADRVMFSDMKGDYELSLAVERIAEANSPDDLIDRLKDETYKTVIDSRYVSDAAYPYAFVLAKSGNVYEELRAYQNDGRLYVLQFETREELYNNPSKYKIFQDLLNSFRPVFAANDPLIKDISKFKDGFRKYVSATYAYSFELPAGWESGESETRFYHTDDERLELKVTVSSAAEGDTLDAWVERQRRRFEETVLPSYRRIGDAEPSTVAGVPARSVTYRVTEGDDWTESRVLYLFKGPYKYRFILSYGKSSDLRAADMMFRSLTSSLSIDTDALDRRFGRLPDPDEAFGTGQKSRYASRKYHYSLEVPAYWYKNADLSDGSAVSYAFDGGSFDVQIQEEGTLQDQVRQTEAVLKQMESFGLGKLVESTSITFQGSPAHRFVVETTEHGVIERTTMYLAEHGGRVYMIAYRLKEAYATPFNLARIDEALRSFRWTDEAGA</sequence>
<feature type="signal peptide" evidence="6">
    <location>
        <begin position="1"/>
        <end position="36"/>
    </location>
</feature>
<dbReference type="Gene3D" id="3.40.1000.10">
    <property type="entry name" value="Mog1/PsbP, alpha/beta/alpha sandwich"/>
    <property type="match status" value="1"/>
</dbReference>
<dbReference type="InterPro" id="IPR001478">
    <property type="entry name" value="PDZ"/>
</dbReference>
<keyword evidence="6" id="KW-0732">Signal</keyword>
<protein>
    <recommendedName>
        <fullName evidence="7">PDZ domain-containing protein</fullName>
    </recommendedName>
</protein>
<evidence type="ECO:0000256" key="2">
    <source>
        <dbReference type="ARBA" id="ARBA00022670"/>
    </source>
</evidence>
<dbReference type="Pfam" id="PF07833">
    <property type="entry name" value="Cu_amine_oxidN1"/>
    <property type="match status" value="1"/>
</dbReference>
<evidence type="ECO:0000256" key="1">
    <source>
        <dbReference type="ARBA" id="ARBA00010541"/>
    </source>
</evidence>
<evidence type="ECO:0000259" key="7">
    <source>
        <dbReference type="SMART" id="SM00228"/>
    </source>
</evidence>
<keyword evidence="4" id="KW-0720">Serine protease</keyword>
<feature type="chain" id="PRO_5039376199" description="PDZ domain-containing protein" evidence="6">
    <location>
        <begin position="37"/>
        <end position="986"/>
    </location>
</feature>
<dbReference type="InterPro" id="IPR009003">
    <property type="entry name" value="Peptidase_S1_PA"/>
</dbReference>
<dbReference type="Proteomes" id="UP000243688">
    <property type="component" value="Unassembled WGS sequence"/>
</dbReference>
<dbReference type="AlphaFoldDB" id="A0A2A6DYJ9"/>
<evidence type="ECO:0000256" key="6">
    <source>
        <dbReference type="SAM" id="SignalP"/>
    </source>
</evidence>
<evidence type="ECO:0000256" key="4">
    <source>
        <dbReference type="ARBA" id="ARBA00022825"/>
    </source>
</evidence>
<dbReference type="InterPro" id="IPR012854">
    <property type="entry name" value="Cu_amine_oxidase-like_N"/>
</dbReference>
<dbReference type="InterPro" id="IPR043504">
    <property type="entry name" value="Peptidase_S1_PA_chymotrypsin"/>
</dbReference>
<evidence type="ECO:0000313" key="8">
    <source>
        <dbReference type="EMBL" id="PDO09834.1"/>
    </source>
</evidence>
<dbReference type="Pfam" id="PF13365">
    <property type="entry name" value="Trypsin_2"/>
    <property type="match status" value="1"/>
</dbReference>